<organism evidence="20 21">
    <name type="scientific">Rhodococcoides kroppenstedtii</name>
    <dbReference type="NCBI Taxonomy" id="293050"/>
    <lineage>
        <taxon>Bacteria</taxon>
        <taxon>Bacillati</taxon>
        <taxon>Actinomycetota</taxon>
        <taxon>Actinomycetes</taxon>
        <taxon>Mycobacteriales</taxon>
        <taxon>Nocardiaceae</taxon>
        <taxon>Rhodococcoides</taxon>
    </lineage>
</organism>
<comment type="catalytic activity">
    <reaction evidence="13 15">
        <text>Couples ATP hydrolysis with the unwinding of duplex DNA by translocating in the 3'-5' direction.</text>
        <dbReference type="EC" id="5.6.2.4"/>
    </reaction>
</comment>
<dbReference type="EC" id="3.1.11.5" evidence="15"/>
<dbReference type="InterPro" id="IPR000212">
    <property type="entry name" value="DNA_helicase_UvrD/REP"/>
</dbReference>
<comment type="subunit">
    <text evidence="15">Heterotrimer of RecB, RecC and RecD. All subunits contribute to DNA-binding. Interacts with RecA.</text>
</comment>
<dbReference type="EC" id="5.6.2.4" evidence="15"/>
<dbReference type="Pfam" id="PF00580">
    <property type="entry name" value="UvrD-helicase"/>
    <property type="match status" value="1"/>
</dbReference>
<comment type="function">
    <text evidence="15">A helicase/nuclease that prepares dsDNA breaks (DSB) for recombinational DNA repair. Binds to DSBs and unwinds DNA via a highly rapid and processive ATP-dependent bidirectional helicase activity. Unwinds dsDNA until it encounters a Chi (crossover hotspot instigator) sequence from the 3' direction. Cuts ssDNA a few nucleotides 3' to the Chi site. The properties and activities of the enzyme are changed at Chi. The Chi-altered holoenzyme produces a long 3'-ssDNA overhang and facilitates RecA-binding to the ssDNA for homologous DNA recombination and repair. Holoenzyme degrades any linearized DNA that is unable to undergo homologous recombination. In the holoenzyme this subunit contributes ATPase, 3'-5' helicase, exonuclease activity and loads RecA onto ssDNA.</text>
</comment>
<keyword evidence="4 15" id="KW-0227">DNA damage</keyword>
<dbReference type="GO" id="GO:0000287">
    <property type="term" value="F:magnesium ion binding"/>
    <property type="evidence" value="ECO:0007669"/>
    <property type="project" value="UniProtKB-UniRule"/>
</dbReference>
<evidence type="ECO:0000256" key="5">
    <source>
        <dbReference type="ARBA" id="ARBA00022801"/>
    </source>
</evidence>
<dbReference type="GO" id="GO:0003677">
    <property type="term" value="F:DNA binding"/>
    <property type="evidence" value="ECO:0007669"/>
    <property type="project" value="UniProtKB-UniRule"/>
</dbReference>
<evidence type="ECO:0000256" key="13">
    <source>
        <dbReference type="ARBA" id="ARBA00034617"/>
    </source>
</evidence>
<keyword evidence="8 15" id="KW-0067">ATP-binding</keyword>
<keyword evidence="3 15" id="KW-0547">Nucleotide-binding</keyword>
<keyword evidence="2 15" id="KW-0479">Metal-binding</keyword>
<dbReference type="InterPro" id="IPR004586">
    <property type="entry name" value="RecB"/>
</dbReference>
<dbReference type="GO" id="GO:0043138">
    <property type="term" value="F:3'-5' DNA helicase activity"/>
    <property type="evidence" value="ECO:0007669"/>
    <property type="project" value="UniProtKB-UniRule"/>
</dbReference>
<gene>
    <name evidence="15" type="primary">recB</name>
    <name evidence="20" type="ORF">SAMN05444374_11291</name>
</gene>
<evidence type="ECO:0000256" key="9">
    <source>
        <dbReference type="ARBA" id="ARBA00022842"/>
    </source>
</evidence>
<dbReference type="InterPro" id="IPR014017">
    <property type="entry name" value="DNA_helicase_UvrD-like_C"/>
</dbReference>
<evidence type="ECO:0000256" key="7">
    <source>
        <dbReference type="ARBA" id="ARBA00022839"/>
    </source>
</evidence>
<dbReference type="InterPro" id="IPR014016">
    <property type="entry name" value="UvrD-like_ATP-bd"/>
</dbReference>
<evidence type="ECO:0000256" key="17">
    <source>
        <dbReference type="SAM" id="MobiDB-lite"/>
    </source>
</evidence>
<evidence type="ECO:0000313" key="20">
    <source>
        <dbReference type="EMBL" id="SFA58327.1"/>
    </source>
</evidence>
<evidence type="ECO:0000256" key="14">
    <source>
        <dbReference type="ARBA" id="ARBA00048988"/>
    </source>
</evidence>
<comment type="domain">
    <text evidence="15">The N-terminal DNA-binding domain is a ssDNA-dependent ATPase and has ATP-dependent 3'-5' helicase function. This domain interacts with RecC.</text>
</comment>
<proteinExistence type="inferred from homology"/>
<dbReference type="SUPFAM" id="SSF52540">
    <property type="entry name" value="P-loop containing nucleoside triphosphate hydrolases"/>
    <property type="match status" value="1"/>
</dbReference>
<dbReference type="InterPro" id="IPR038726">
    <property type="entry name" value="PDDEXK_AddAB-type"/>
</dbReference>
<comment type="cofactor">
    <cofactor evidence="15">
        <name>Mg(2+)</name>
        <dbReference type="ChEBI" id="CHEBI:18420"/>
    </cofactor>
    <text evidence="15">Binds 1 Mg(2+) ion per subunit.</text>
</comment>
<keyword evidence="5 15" id="KW-0378">Hydrolase</keyword>
<dbReference type="GO" id="GO:0005524">
    <property type="term" value="F:ATP binding"/>
    <property type="evidence" value="ECO:0007669"/>
    <property type="project" value="UniProtKB-UniRule"/>
</dbReference>
<feature type="compositionally biased region" description="Acidic residues" evidence="17">
    <location>
        <begin position="815"/>
        <end position="825"/>
    </location>
</feature>
<feature type="domain" description="UvrD-like helicase C-terminal" evidence="19">
    <location>
        <begin position="367"/>
        <end position="629"/>
    </location>
</feature>
<dbReference type="PROSITE" id="PS51198">
    <property type="entry name" value="UVRD_HELICASE_ATP_BIND"/>
    <property type="match status" value="1"/>
</dbReference>
<dbReference type="GO" id="GO:0005829">
    <property type="term" value="C:cytosol"/>
    <property type="evidence" value="ECO:0007669"/>
    <property type="project" value="TreeGrafter"/>
</dbReference>
<feature type="region of interest" description="Nuclease activity, interacts with RecD and RecA" evidence="15">
    <location>
        <begin position="792"/>
        <end position="1111"/>
    </location>
</feature>
<evidence type="ECO:0000256" key="8">
    <source>
        <dbReference type="ARBA" id="ARBA00022840"/>
    </source>
</evidence>
<evidence type="ECO:0000256" key="11">
    <source>
        <dbReference type="ARBA" id="ARBA00023204"/>
    </source>
</evidence>
<dbReference type="CDD" id="cd22352">
    <property type="entry name" value="RecB_C-like"/>
    <property type="match status" value="1"/>
</dbReference>
<keyword evidence="7 15" id="KW-0269">Exonuclease</keyword>
<keyword evidence="10 15" id="KW-0238">DNA-binding</keyword>
<name>A0A1I0U3A7_9NOCA</name>
<comment type="similarity">
    <text evidence="15">Belongs to the helicase family. UvrD subfamily.</text>
</comment>
<feature type="binding site" evidence="15">
    <location>
        <position position="864"/>
    </location>
    <ligand>
        <name>Mg(2+)</name>
        <dbReference type="ChEBI" id="CHEBI:18420"/>
    </ligand>
</feature>
<keyword evidence="1 15" id="KW-0540">Nuclease</keyword>
<keyword evidence="12 15" id="KW-0413">Isomerase</keyword>
<evidence type="ECO:0000256" key="2">
    <source>
        <dbReference type="ARBA" id="ARBA00022723"/>
    </source>
</evidence>
<feature type="binding site" evidence="15">
    <location>
        <position position="1009"/>
    </location>
    <ligand>
        <name>Mg(2+)</name>
        <dbReference type="ChEBI" id="CHEBI:18420"/>
    </ligand>
</feature>
<feature type="domain" description="UvrD-like helicase ATP-binding" evidence="18">
    <location>
        <begin position="6"/>
        <end position="337"/>
    </location>
</feature>
<feature type="active site" description="For nuclease activity" evidence="15">
    <location>
        <position position="1009"/>
    </location>
</feature>
<dbReference type="InterPro" id="IPR027417">
    <property type="entry name" value="P-loop_NTPase"/>
</dbReference>
<dbReference type="EMBL" id="FOJN01000012">
    <property type="protein sequence ID" value="SFA58327.1"/>
    <property type="molecule type" value="Genomic_DNA"/>
</dbReference>
<dbReference type="InterPro" id="IPR011335">
    <property type="entry name" value="Restrct_endonuc-II-like"/>
</dbReference>
<dbReference type="Pfam" id="PF13361">
    <property type="entry name" value="UvrD_C"/>
    <property type="match status" value="1"/>
</dbReference>
<dbReference type="GO" id="GO:0008854">
    <property type="term" value="F:exodeoxyribonuclease V activity"/>
    <property type="evidence" value="ECO:0007669"/>
    <property type="project" value="UniProtKB-EC"/>
</dbReference>
<evidence type="ECO:0000256" key="15">
    <source>
        <dbReference type="HAMAP-Rule" id="MF_01485"/>
    </source>
</evidence>
<dbReference type="HAMAP" id="MF_01485">
    <property type="entry name" value="RecB"/>
    <property type="match status" value="1"/>
</dbReference>
<dbReference type="Pfam" id="PF12705">
    <property type="entry name" value="PDDEXK_1"/>
    <property type="match status" value="1"/>
</dbReference>
<evidence type="ECO:0000256" key="1">
    <source>
        <dbReference type="ARBA" id="ARBA00022722"/>
    </source>
</evidence>
<dbReference type="Gene3D" id="1.10.486.10">
    <property type="entry name" value="PCRA, domain 4"/>
    <property type="match status" value="1"/>
</dbReference>
<dbReference type="Gene3D" id="3.90.320.10">
    <property type="match status" value="1"/>
</dbReference>
<evidence type="ECO:0000256" key="3">
    <source>
        <dbReference type="ARBA" id="ARBA00022741"/>
    </source>
</evidence>
<reference evidence="20 21" key="1">
    <citation type="submission" date="2016-10" db="EMBL/GenBank/DDBJ databases">
        <authorList>
            <person name="de Groot N.N."/>
        </authorList>
    </citation>
    <scope>NUCLEOTIDE SEQUENCE [LARGE SCALE GENOMIC DNA]</scope>
    <source>
        <strain evidence="20 21">DSM 44908</strain>
    </source>
</reference>
<comment type="catalytic activity">
    <reaction evidence="14 15">
        <text>ATP + H2O = ADP + phosphate + H(+)</text>
        <dbReference type="Rhea" id="RHEA:13065"/>
        <dbReference type="ChEBI" id="CHEBI:15377"/>
        <dbReference type="ChEBI" id="CHEBI:15378"/>
        <dbReference type="ChEBI" id="CHEBI:30616"/>
        <dbReference type="ChEBI" id="CHEBI:43474"/>
        <dbReference type="ChEBI" id="CHEBI:456216"/>
        <dbReference type="EC" id="5.6.2.4"/>
    </reaction>
</comment>
<feature type="binding site" evidence="15">
    <location>
        <position position="990"/>
    </location>
    <ligand>
        <name>Mg(2+)</name>
        <dbReference type="ChEBI" id="CHEBI:18420"/>
    </ligand>
</feature>
<dbReference type="GO" id="GO:0016887">
    <property type="term" value="F:ATP hydrolysis activity"/>
    <property type="evidence" value="ECO:0007669"/>
    <property type="project" value="RHEA"/>
</dbReference>
<evidence type="ECO:0000259" key="18">
    <source>
        <dbReference type="PROSITE" id="PS51198"/>
    </source>
</evidence>
<keyword evidence="6 15" id="KW-0347">Helicase</keyword>
<comment type="domain">
    <text evidence="15">The C-terminal domain has nuclease activity and interacts with RecD. It interacts with RecA, facilitating its loading onto ssDNA.</text>
</comment>
<protein>
    <recommendedName>
        <fullName evidence="15">RecBCD enzyme subunit RecB</fullName>
        <ecNumber evidence="15">3.1.11.5</ecNumber>
        <ecNumber evidence="15">5.6.2.4</ecNumber>
    </recommendedName>
    <alternativeName>
        <fullName evidence="15">DNA 3'-5' helicase subunit RecB</fullName>
    </alternativeName>
    <alternativeName>
        <fullName evidence="15">Exonuclease V subunit RecB</fullName>
        <shortName evidence="15">ExoV subunit RecB</shortName>
    </alternativeName>
    <alternativeName>
        <fullName evidence="15">Helicase/nuclease RecBCD subunit RecB</fullName>
    </alternativeName>
</protein>
<comment type="catalytic activity">
    <reaction evidence="15">
        <text>Exonucleolytic cleavage (in the presence of ATP) in either 5'- to 3'- or 3'- to 5'-direction to yield 5'-phosphooligonucleotides.</text>
        <dbReference type="EC" id="3.1.11.5"/>
    </reaction>
</comment>
<dbReference type="SUPFAM" id="SSF52980">
    <property type="entry name" value="Restriction endonuclease-like"/>
    <property type="match status" value="1"/>
</dbReference>
<evidence type="ECO:0000256" key="12">
    <source>
        <dbReference type="ARBA" id="ARBA00023235"/>
    </source>
</evidence>
<evidence type="ECO:0000256" key="16">
    <source>
        <dbReference type="PROSITE-ProRule" id="PRU00560"/>
    </source>
</evidence>
<dbReference type="InterPro" id="IPR011604">
    <property type="entry name" value="PDDEXK-like_dom_sf"/>
</dbReference>
<sequence length="1111" mass="118684">MTESAGASVNSFDLTGPLPFGTTVLEASAGTGKTYAIVGLAARYVAEGIAEISDILLVTFSKFATRELRERTRARFTELAAALADPDAARASGDELAAHLASTADADVVVRRHRLLRALSEFDAGTIATTHSFCQRMLDGLGVAGEPEPGSVFVESVDDIVVDVVDDAYLRRYSRLSETPPVPPKDARAVGRAAVADRRATLGPEAPEGTTAGDRVALAREVRDETERRKRLAGIRDYDDLLGLLHDVLVHPEHGEAACRRIRDRFPVVLVDEFQDTDPLQWEILRRTFHGHGGVLVLVGDPKQAIYAFRGAEVTSYLDAVGVADHRLALTTNRRSDEDVVRSLAHLYEGAALGADEIVVTDVSAAHRTRRLVGPPGTADPMRLRVLPRTGCGPLGRSGFPSAPRIRERIARDVAEQIVTLLTSGVTVEGAPVGPGDVAVLVRTKSQAETVRSALDAAAVPSVLTGGADVFGTPAAAEWLRVLEAVEQPHRADVVRRAALTPLLGWTAARLDAEGDAATSELSARFRELASLAERVGFAAMVESLTGTTEFLSRVLGRERGERESTDLTHVAQLLDREFPGAGHGIASLTRWLADRVADPTLGTASDRSRRLDSDADAVQVATVHSAKGLEYPVVFVPFAWAATGAFDLQTLLYHEDGRRILDVGGDSAPGYAARRRLHDDEAAGEELRLLYVALTRARSQVVVWWAPSAITRTGPLHRLLFGRLPGVAAPERACRVPSDDAALTQLFAWADGRVSVEAVGAPATSRLDPRGGAGTPEPLAAAVFDRTLDHAWHRTSYTALTAGAHQAHGPTTDAEVDESEDPGVVDEPAGPAVVAETGSAEGSALASPMNGLPAGAAFGTLVHDVLEFVDTSAPDLDAELDARCRDAASRLGADLDPAHLARALGAVLRTPLGFGTLAEVGPADRLSELDFELPLGGGDRADRRCASVHDIADLVTRHLPADDVLGEYPSHLRRLDDRELRGYLTGSIDSVIRVHGAERGEPSFVVVDYKTNRIVAGDLTVDHFTTEAMATEMISAHYPLQALLYSVALHRFLRWRLPGYRPEVHLGGVQYHFVRGMAGPETPPGRGVFAWRPSADLVTDLSDLVSGGAA</sequence>
<evidence type="ECO:0000256" key="4">
    <source>
        <dbReference type="ARBA" id="ARBA00022763"/>
    </source>
</evidence>
<accession>A0A1I0U3A7</accession>
<dbReference type="AlphaFoldDB" id="A0A1I0U3A7"/>
<dbReference type="GO" id="GO:0000724">
    <property type="term" value="P:double-strand break repair via homologous recombination"/>
    <property type="evidence" value="ECO:0007669"/>
    <property type="project" value="UniProtKB-UniRule"/>
</dbReference>
<dbReference type="PANTHER" id="PTHR11070:SF23">
    <property type="entry name" value="RECBCD ENZYME SUBUNIT RECB"/>
    <property type="match status" value="1"/>
</dbReference>
<dbReference type="CDD" id="cd17932">
    <property type="entry name" value="DEXQc_UvrD"/>
    <property type="match status" value="1"/>
</dbReference>
<dbReference type="GO" id="GO:0009338">
    <property type="term" value="C:exodeoxyribonuclease V complex"/>
    <property type="evidence" value="ECO:0007669"/>
    <property type="project" value="TreeGrafter"/>
</dbReference>
<evidence type="ECO:0000259" key="19">
    <source>
        <dbReference type="PROSITE" id="PS51217"/>
    </source>
</evidence>
<dbReference type="PROSITE" id="PS51217">
    <property type="entry name" value="UVRD_HELICASE_CTER"/>
    <property type="match status" value="1"/>
</dbReference>
<dbReference type="Gene3D" id="3.40.50.300">
    <property type="entry name" value="P-loop containing nucleotide triphosphate hydrolases"/>
    <property type="match status" value="2"/>
</dbReference>
<dbReference type="Proteomes" id="UP000182054">
    <property type="component" value="Unassembled WGS sequence"/>
</dbReference>
<feature type="binding site" evidence="16">
    <location>
        <begin position="27"/>
        <end position="34"/>
    </location>
    <ligand>
        <name>ATP</name>
        <dbReference type="ChEBI" id="CHEBI:30616"/>
    </ligand>
</feature>
<keyword evidence="9 15" id="KW-0460">Magnesium</keyword>
<evidence type="ECO:0000313" key="21">
    <source>
        <dbReference type="Proteomes" id="UP000182054"/>
    </source>
</evidence>
<dbReference type="OrthoDB" id="9810135at2"/>
<keyword evidence="11 15" id="KW-0234">DNA repair</keyword>
<feature type="region of interest" description="Disordered" evidence="17">
    <location>
        <begin position="804"/>
        <end position="825"/>
    </location>
</feature>
<feature type="region of interest" description="DNA-binding and helicase activity, interacts with RecC" evidence="15">
    <location>
        <begin position="1"/>
        <end position="776"/>
    </location>
</feature>
<dbReference type="PANTHER" id="PTHR11070">
    <property type="entry name" value="UVRD / RECB / PCRA DNA HELICASE FAMILY MEMBER"/>
    <property type="match status" value="1"/>
</dbReference>
<evidence type="ECO:0000256" key="10">
    <source>
        <dbReference type="ARBA" id="ARBA00023125"/>
    </source>
</evidence>
<comment type="miscellaneous">
    <text evidence="15">In the RecBCD complex, RecB has a slow 3'-5' helicase, an exonuclease activity and loads RecA onto ssDNA, RecD has a fast 5'-3' helicase activity, while RecC stimulates the ATPase and processivity of the RecB helicase and contributes to recognition of the Chi site.</text>
</comment>
<evidence type="ECO:0000256" key="6">
    <source>
        <dbReference type="ARBA" id="ARBA00022806"/>
    </source>
</evidence>